<dbReference type="PRINTS" id="PR00721">
    <property type="entry name" value="STOMATIN"/>
</dbReference>
<organism evidence="4 5">
    <name type="scientific">Actinacidiphila acididurans</name>
    <dbReference type="NCBI Taxonomy" id="2784346"/>
    <lineage>
        <taxon>Bacteria</taxon>
        <taxon>Bacillati</taxon>
        <taxon>Actinomycetota</taxon>
        <taxon>Actinomycetes</taxon>
        <taxon>Kitasatosporales</taxon>
        <taxon>Streptomycetaceae</taxon>
        <taxon>Actinacidiphila</taxon>
    </lineage>
</organism>
<dbReference type="InterPro" id="IPR001972">
    <property type="entry name" value="Stomatin_HflK_fam"/>
</dbReference>
<sequence length="292" mass="31659">MLEEGPPEEVETVSNMGAAIVRQYERGVVLRLGRLHGVRKPGFHFMIPLSDRMVKVSLRTVTMPVPSQQIITQDNVSIHVAAVAYFRRVDAVKSIVEIEDVSAAVGQIAQTTVRNVVGRSMLDQVLTDTQTLNLAIREILDRTTQQWGVYVFLVELKDIELPVSMQRAMARQAEAEREKRAKIIAAEGEALSAGRLAEAADVIADHPVALQLRNLQILAEIAGDKNSTIVFPSQFMESAKAVARYIAQDKGSAATDGESRTDGEPGAVSPPPVPSELTARAQAAVGQRGDST</sequence>
<dbReference type="Pfam" id="PF01145">
    <property type="entry name" value="Band_7"/>
    <property type="match status" value="1"/>
</dbReference>
<evidence type="ECO:0000313" key="5">
    <source>
        <dbReference type="Proteomes" id="UP000749040"/>
    </source>
</evidence>
<dbReference type="InterPro" id="IPR036013">
    <property type="entry name" value="Band_7/SPFH_dom_sf"/>
</dbReference>
<dbReference type="EMBL" id="JADKYB010000013">
    <property type="protein sequence ID" value="MBM9507623.1"/>
    <property type="molecule type" value="Genomic_DNA"/>
</dbReference>
<dbReference type="CDD" id="cd08826">
    <property type="entry name" value="SPFH_eoslipins_u1"/>
    <property type="match status" value="1"/>
</dbReference>
<dbReference type="InterPro" id="IPR043202">
    <property type="entry name" value="Band-7_stomatin-like"/>
</dbReference>
<keyword evidence="5" id="KW-1185">Reference proteome</keyword>
<name>A0ABS2U092_9ACTN</name>
<dbReference type="SMART" id="SM00244">
    <property type="entry name" value="PHB"/>
    <property type="match status" value="1"/>
</dbReference>
<evidence type="ECO:0000256" key="1">
    <source>
        <dbReference type="ARBA" id="ARBA00008164"/>
    </source>
</evidence>
<comment type="caution">
    <text evidence="4">The sequence shown here is derived from an EMBL/GenBank/DDBJ whole genome shotgun (WGS) entry which is preliminary data.</text>
</comment>
<feature type="domain" description="Band 7" evidence="3">
    <location>
        <begin position="16"/>
        <end position="173"/>
    </location>
</feature>
<dbReference type="PANTHER" id="PTHR10264">
    <property type="entry name" value="BAND 7 PROTEIN-RELATED"/>
    <property type="match status" value="1"/>
</dbReference>
<evidence type="ECO:0000256" key="2">
    <source>
        <dbReference type="SAM" id="MobiDB-lite"/>
    </source>
</evidence>
<comment type="similarity">
    <text evidence="1">Belongs to the band 7/mec-2 family.</text>
</comment>
<evidence type="ECO:0000259" key="3">
    <source>
        <dbReference type="SMART" id="SM00244"/>
    </source>
</evidence>
<dbReference type="Gene3D" id="3.30.479.30">
    <property type="entry name" value="Band 7 domain"/>
    <property type="match status" value="1"/>
</dbReference>
<proteinExistence type="inferred from homology"/>
<dbReference type="Gene3D" id="6.10.250.2090">
    <property type="match status" value="1"/>
</dbReference>
<evidence type="ECO:0000313" key="4">
    <source>
        <dbReference type="EMBL" id="MBM9507623.1"/>
    </source>
</evidence>
<accession>A0ABS2U092</accession>
<feature type="region of interest" description="Disordered" evidence="2">
    <location>
        <begin position="250"/>
        <end position="292"/>
    </location>
</feature>
<dbReference type="InterPro" id="IPR001107">
    <property type="entry name" value="Band_7"/>
</dbReference>
<reference evidence="4 5" key="1">
    <citation type="submission" date="2021-01" db="EMBL/GenBank/DDBJ databases">
        <title>Streptomyces acididurans sp. nov., isolated from a peat swamp forest soil.</title>
        <authorList>
            <person name="Chantavorakit T."/>
            <person name="Duangmal K."/>
        </authorList>
    </citation>
    <scope>NUCLEOTIDE SEQUENCE [LARGE SCALE GENOMIC DNA]</scope>
    <source>
        <strain evidence="4 5">KK5PA1</strain>
    </source>
</reference>
<dbReference type="PANTHER" id="PTHR10264:SF19">
    <property type="entry name" value="AT06885P-RELATED"/>
    <property type="match status" value="1"/>
</dbReference>
<dbReference type="Proteomes" id="UP000749040">
    <property type="component" value="Unassembled WGS sequence"/>
</dbReference>
<gene>
    <name evidence="4" type="ORF">ITX44_24380</name>
</gene>
<dbReference type="SUPFAM" id="SSF117892">
    <property type="entry name" value="Band 7/SPFH domain"/>
    <property type="match status" value="1"/>
</dbReference>
<protein>
    <submittedName>
        <fullName evidence="4">Slipin family protein</fullName>
    </submittedName>
</protein>